<dbReference type="InterPro" id="IPR013785">
    <property type="entry name" value="Aldolase_TIM"/>
</dbReference>
<dbReference type="InterPro" id="IPR034291">
    <property type="entry name" value="TMP_synthase"/>
</dbReference>
<evidence type="ECO:0000256" key="16">
    <source>
        <dbReference type="ARBA" id="ARBA00061146"/>
    </source>
</evidence>
<comment type="catalytic activity">
    <reaction evidence="1">
        <text>5-(2-hydroxyethyl)-4-methylthiazole + ATP = 4-methyl-5-(2-phosphooxyethyl)-thiazole + ADP + H(+)</text>
        <dbReference type="Rhea" id="RHEA:24212"/>
        <dbReference type="ChEBI" id="CHEBI:15378"/>
        <dbReference type="ChEBI" id="CHEBI:17957"/>
        <dbReference type="ChEBI" id="CHEBI:30616"/>
        <dbReference type="ChEBI" id="CHEBI:58296"/>
        <dbReference type="ChEBI" id="CHEBI:456216"/>
        <dbReference type="EC" id="2.7.1.50"/>
    </reaction>
</comment>
<comment type="function">
    <text evidence="3">Condenses 4-methyl-5-(beta-hydroxyethyl)thiazole monophosphate (THZ-P) and 2-methyl-4-amino-5-hydroxymethyl pyrimidine pyrophosphate (HMP-PP) to form thiamine monophosphate (TMP).</text>
</comment>
<dbReference type="GO" id="GO:0000287">
    <property type="term" value="F:magnesium ion binding"/>
    <property type="evidence" value="ECO:0007669"/>
    <property type="project" value="InterPro"/>
</dbReference>
<dbReference type="Gene3D" id="3.40.1190.20">
    <property type="match status" value="1"/>
</dbReference>
<evidence type="ECO:0000259" key="18">
    <source>
        <dbReference type="Pfam" id="PF02581"/>
    </source>
</evidence>
<dbReference type="GO" id="GO:0009228">
    <property type="term" value="P:thiamine biosynthetic process"/>
    <property type="evidence" value="ECO:0007669"/>
    <property type="project" value="UniProtKB-KW"/>
</dbReference>
<keyword evidence="12" id="KW-0784">Thiamine biosynthesis</keyword>
<sequence>MTSNGDDIDYSLYLVTGRDMLPHGMDYLRSLEESLIGGVTVVQIREKTADTVEFLSVATASKTLCDKYNVPLFVNDRIDVALAVGARGVHLGQTDMPIDIARKLLPPEAIIGVSCNTLEHVEQAVRSGADYIGIGAVYGTQTKKLTDPEVGVRGVGRLLEALDGTKVKAVAIGGIKQSNLMRILHGSVSCTGHSLDGVAVVSEIVASRDPRTVSEELRSVLHMFKDNTASFKCMSILQPDSIIEEVIRVMSGVRESNPLIHQITNNVVSTQSANITLALGASPIMAFDAQEMEDIAKVCGACLINIGTLTNATLEGMLKAGYYANRNHKPVVLDPVGVGASGFRKGSVQALLNVWQPSVIKGNAGELATIAGSTEVLSKGVDSVGPGFRDPISFVRNLARKERCVVVLTGTVDYISDGFYVVALSNGDEMLGKITGSGCIVGSCVATYCSVTSSGSSLISPETLWGAVGGFLIGLYGRVLVVTIAAEVAAKRKDVQGRGTFLPALIDELGALTPDKIREMAKIQVYPA</sequence>
<dbReference type="Gene3D" id="3.20.20.70">
    <property type="entry name" value="Aldolase class I"/>
    <property type="match status" value="1"/>
</dbReference>
<keyword evidence="11" id="KW-0460">Magnesium</keyword>
<dbReference type="NCBIfam" id="TIGR00693">
    <property type="entry name" value="thiE"/>
    <property type="match status" value="1"/>
</dbReference>
<dbReference type="InterPro" id="IPR022998">
    <property type="entry name" value="ThiamineP_synth_TenI"/>
</dbReference>
<evidence type="ECO:0000256" key="9">
    <source>
        <dbReference type="ARBA" id="ARBA00022777"/>
    </source>
</evidence>
<dbReference type="GO" id="GO:0005737">
    <property type="term" value="C:cytoplasm"/>
    <property type="evidence" value="ECO:0007669"/>
    <property type="project" value="TreeGrafter"/>
</dbReference>
<dbReference type="SUPFAM" id="SSF53613">
    <property type="entry name" value="Ribokinase-like"/>
    <property type="match status" value="1"/>
</dbReference>
<dbReference type="RefSeq" id="XP_043040015.1">
    <property type="nucleotide sequence ID" value="XM_043183184.1"/>
</dbReference>
<comment type="cofactor">
    <cofactor evidence="2">
        <name>Mg(2+)</name>
        <dbReference type="ChEBI" id="CHEBI:18420"/>
    </cofactor>
</comment>
<dbReference type="GeneID" id="66105481"/>
<dbReference type="PANTHER" id="PTHR20857">
    <property type="entry name" value="THIAMINE-PHOSPHATE PYROPHOSPHORYLASE"/>
    <property type="match status" value="1"/>
</dbReference>
<dbReference type="GO" id="GO:0004789">
    <property type="term" value="F:thiamine-phosphate diphosphorylase activity"/>
    <property type="evidence" value="ECO:0007669"/>
    <property type="project" value="UniProtKB-EC"/>
</dbReference>
<dbReference type="CDD" id="cd00564">
    <property type="entry name" value="TMP_TenI"/>
    <property type="match status" value="1"/>
</dbReference>
<dbReference type="AlphaFoldDB" id="A0A9P7VTP2"/>
<evidence type="ECO:0000256" key="8">
    <source>
        <dbReference type="ARBA" id="ARBA00022741"/>
    </source>
</evidence>
<proteinExistence type="inferred from homology"/>
<dbReference type="PANTHER" id="PTHR20857:SF23">
    <property type="entry name" value="THIAMINE BIOSYNTHETIC BIFUNCTIONAL ENZYME"/>
    <property type="match status" value="1"/>
</dbReference>
<evidence type="ECO:0000256" key="4">
    <source>
        <dbReference type="ARBA" id="ARBA00004868"/>
    </source>
</evidence>
<dbReference type="HAMAP" id="MF_00097">
    <property type="entry name" value="TMP_synthase"/>
    <property type="match status" value="1"/>
</dbReference>
<keyword evidence="9" id="KW-0418">Kinase</keyword>
<name>A0A9P7VTP2_9AGAR</name>
<dbReference type="Pfam" id="PF02110">
    <property type="entry name" value="HK"/>
    <property type="match status" value="1"/>
</dbReference>
<evidence type="ECO:0000256" key="17">
    <source>
        <dbReference type="ARBA" id="ARBA00061283"/>
    </source>
</evidence>
<dbReference type="OrthoDB" id="4994at2759"/>
<comment type="caution">
    <text evidence="19">The sequence shown here is derived from an EMBL/GenBank/DDBJ whole genome shotgun (WGS) entry which is preliminary data.</text>
</comment>
<protein>
    <submittedName>
        <fullName evidence="19">Thiamine biosynthetic bifunctional enzyme Thi4</fullName>
    </submittedName>
</protein>
<comment type="similarity">
    <text evidence="17">In the N-terminal section; belongs to the thiamine-phosphate synthase family.</text>
</comment>
<dbReference type="GO" id="GO:0004417">
    <property type="term" value="F:hydroxyethylthiazole kinase activity"/>
    <property type="evidence" value="ECO:0007669"/>
    <property type="project" value="UniProtKB-EC"/>
</dbReference>
<dbReference type="InterPro" id="IPR000417">
    <property type="entry name" value="Hyethyz_kinase"/>
</dbReference>
<evidence type="ECO:0000256" key="7">
    <source>
        <dbReference type="ARBA" id="ARBA00022723"/>
    </source>
</evidence>
<evidence type="ECO:0000256" key="1">
    <source>
        <dbReference type="ARBA" id="ARBA00001771"/>
    </source>
</evidence>
<evidence type="ECO:0000256" key="10">
    <source>
        <dbReference type="ARBA" id="ARBA00022840"/>
    </source>
</evidence>
<evidence type="ECO:0000256" key="6">
    <source>
        <dbReference type="ARBA" id="ARBA00022679"/>
    </source>
</evidence>
<accession>A0A9P7VTP2</accession>
<evidence type="ECO:0000256" key="5">
    <source>
        <dbReference type="ARBA" id="ARBA00005165"/>
    </source>
</evidence>
<dbReference type="NCBIfam" id="NF006830">
    <property type="entry name" value="PRK09355.1"/>
    <property type="match status" value="1"/>
</dbReference>
<evidence type="ECO:0000313" key="20">
    <source>
        <dbReference type="Proteomes" id="UP000812287"/>
    </source>
</evidence>
<dbReference type="SUPFAM" id="SSF51391">
    <property type="entry name" value="Thiamin phosphate synthase"/>
    <property type="match status" value="1"/>
</dbReference>
<organism evidence="19 20">
    <name type="scientific">Guyanagaster necrorhizus</name>
    <dbReference type="NCBI Taxonomy" id="856835"/>
    <lineage>
        <taxon>Eukaryota</taxon>
        <taxon>Fungi</taxon>
        <taxon>Dikarya</taxon>
        <taxon>Basidiomycota</taxon>
        <taxon>Agaricomycotina</taxon>
        <taxon>Agaricomycetes</taxon>
        <taxon>Agaricomycetidae</taxon>
        <taxon>Agaricales</taxon>
        <taxon>Marasmiineae</taxon>
        <taxon>Physalacriaceae</taxon>
        <taxon>Guyanagaster</taxon>
    </lineage>
</organism>
<evidence type="ECO:0000256" key="15">
    <source>
        <dbReference type="ARBA" id="ARBA00047883"/>
    </source>
</evidence>
<dbReference type="InterPro" id="IPR029056">
    <property type="entry name" value="Ribokinase-like"/>
</dbReference>
<comment type="pathway">
    <text evidence="5">Cofactor biosynthesis; thiamine diphosphate biosynthesis; thiamine phosphate from 4-amino-2-methyl-5-diphosphomethylpyrimidine and 4-methyl-5-(2-phosphoethyl)-thiazole: step 1/1.</text>
</comment>
<comment type="catalytic activity">
    <reaction evidence="13">
        <text>4-methyl-5-(2-phosphooxyethyl)-thiazole + 4-amino-2-methyl-5-(diphosphooxymethyl)pyrimidine + H(+) = thiamine phosphate + diphosphate</text>
        <dbReference type="Rhea" id="RHEA:22328"/>
        <dbReference type="ChEBI" id="CHEBI:15378"/>
        <dbReference type="ChEBI" id="CHEBI:33019"/>
        <dbReference type="ChEBI" id="CHEBI:37575"/>
        <dbReference type="ChEBI" id="CHEBI:57841"/>
        <dbReference type="ChEBI" id="CHEBI:58296"/>
        <dbReference type="EC" id="2.5.1.3"/>
    </reaction>
</comment>
<comment type="pathway">
    <text evidence="4">Cofactor biosynthesis; thiamine diphosphate biosynthesis; 4-methyl-5-(2-phosphoethyl)-thiazole from 5-(2-hydroxyethyl)-4-methylthiazole: step 1/1.</text>
</comment>
<keyword evidence="10" id="KW-0067">ATP-binding</keyword>
<evidence type="ECO:0000256" key="2">
    <source>
        <dbReference type="ARBA" id="ARBA00001946"/>
    </source>
</evidence>
<keyword evidence="6" id="KW-0808">Transferase</keyword>
<comment type="catalytic activity">
    <reaction evidence="15">
        <text>2-[(2R,5Z)-2-carboxy-4-methylthiazol-5(2H)-ylidene]ethyl phosphate + 4-amino-2-methyl-5-(diphosphooxymethyl)pyrimidine + 2 H(+) = thiamine phosphate + CO2 + diphosphate</text>
        <dbReference type="Rhea" id="RHEA:47844"/>
        <dbReference type="ChEBI" id="CHEBI:15378"/>
        <dbReference type="ChEBI" id="CHEBI:16526"/>
        <dbReference type="ChEBI" id="CHEBI:33019"/>
        <dbReference type="ChEBI" id="CHEBI:37575"/>
        <dbReference type="ChEBI" id="CHEBI:57841"/>
        <dbReference type="ChEBI" id="CHEBI:62899"/>
        <dbReference type="EC" id="2.5.1.3"/>
    </reaction>
</comment>
<dbReference type="GO" id="GO:0005524">
    <property type="term" value="F:ATP binding"/>
    <property type="evidence" value="ECO:0007669"/>
    <property type="project" value="UniProtKB-KW"/>
</dbReference>
<dbReference type="EMBL" id="MU250534">
    <property type="protein sequence ID" value="KAG7446515.1"/>
    <property type="molecule type" value="Genomic_DNA"/>
</dbReference>
<reference evidence="19" key="1">
    <citation type="submission" date="2020-11" db="EMBL/GenBank/DDBJ databases">
        <title>Adaptations for nitrogen fixation in a non-lichenized fungal sporocarp promotes dispersal by wood-feeding termites.</title>
        <authorList>
            <consortium name="DOE Joint Genome Institute"/>
            <person name="Koch R.A."/>
            <person name="Yoon G."/>
            <person name="Arayal U."/>
            <person name="Lail K."/>
            <person name="Amirebrahimi M."/>
            <person name="Labutti K."/>
            <person name="Lipzen A."/>
            <person name="Riley R."/>
            <person name="Barry K."/>
            <person name="Henrissat B."/>
            <person name="Grigoriev I.V."/>
            <person name="Herr J.R."/>
            <person name="Aime M.C."/>
        </authorList>
    </citation>
    <scope>NUCLEOTIDE SEQUENCE</scope>
    <source>
        <strain evidence="19">MCA 3950</strain>
    </source>
</reference>
<keyword evidence="8" id="KW-0547">Nucleotide-binding</keyword>
<gene>
    <name evidence="19" type="ORF">BT62DRAFT_894506</name>
</gene>
<feature type="domain" description="Thiamine phosphate synthase/TenI" evidence="18">
    <location>
        <begin position="12"/>
        <end position="204"/>
    </location>
</feature>
<dbReference type="Pfam" id="PF02581">
    <property type="entry name" value="TMP-TENI"/>
    <property type="match status" value="1"/>
</dbReference>
<dbReference type="InterPro" id="IPR036206">
    <property type="entry name" value="ThiamineP_synth_sf"/>
</dbReference>
<dbReference type="HAMAP" id="MF_00228">
    <property type="entry name" value="Thz_kinase"/>
    <property type="match status" value="1"/>
</dbReference>
<dbReference type="Proteomes" id="UP000812287">
    <property type="component" value="Unassembled WGS sequence"/>
</dbReference>
<evidence type="ECO:0000256" key="3">
    <source>
        <dbReference type="ARBA" id="ARBA00003814"/>
    </source>
</evidence>
<dbReference type="FunFam" id="3.20.20.70:FF:000104">
    <property type="entry name" value="Thiamine biosynthetic bifunctional enzyme"/>
    <property type="match status" value="1"/>
</dbReference>
<keyword evidence="7" id="KW-0479">Metal-binding</keyword>
<evidence type="ECO:0000256" key="14">
    <source>
        <dbReference type="ARBA" id="ARBA00047851"/>
    </source>
</evidence>
<evidence type="ECO:0000256" key="12">
    <source>
        <dbReference type="ARBA" id="ARBA00022977"/>
    </source>
</evidence>
<evidence type="ECO:0000256" key="11">
    <source>
        <dbReference type="ARBA" id="ARBA00022842"/>
    </source>
</evidence>
<comment type="similarity">
    <text evidence="16">In the C-terminal section; belongs to the Thz kinase family.</text>
</comment>
<dbReference type="CDD" id="cd01170">
    <property type="entry name" value="THZ_kinase"/>
    <property type="match status" value="1"/>
</dbReference>
<evidence type="ECO:0000313" key="19">
    <source>
        <dbReference type="EMBL" id="KAG7446515.1"/>
    </source>
</evidence>
<comment type="catalytic activity">
    <reaction evidence="14">
        <text>2-(2-carboxy-4-methylthiazol-5-yl)ethyl phosphate + 4-amino-2-methyl-5-(diphosphooxymethyl)pyrimidine + 2 H(+) = thiamine phosphate + CO2 + diphosphate</text>
        <dbReference type="Rhea" id="RHEA:47848"/>
        <dbReference type="ChEBI" id="CHEBI:15378"/>
        <dbReference type="ChEBI" id="CHEBI:16526"/>
        <dbReference type="ChEBI" id="CHEBI:33019"/>
        <dbReference type="ChEBI" id="CHEBI:37575"/>
        <dbReference type="ChEBI" id="CHEBI:57841"/>
        <dbReference type="ChEBI" id="CHEBI:62890"/>
        <dbReference type="EC" id="2.5.1.3"/>
    </reaction>
</comment>
<evidence type="ECO:0000256" key="13">
    <source>
        <dbReference type="ARBA" id="ARBA00047334"/>
    </source>
</evidence>
<keyword evidence="20" id="KW-1185">Reference proteome</keyword>
<dbReference type="PRINTS" id="PR01099">
    <property type="entry name" value="HYETHTZKNASE"/>
</dbReference>